<keyword evidence="3 7" id="KW-0547">Nucleotide-binding</keyword>
<dbReference type="PROSITE" id="PS50011">
    <property type="entry name" value="PROTEIN_KINASE_DOM"/>
    <property type="match status" value="1"/>
</dbReference>
<reference evidence="11 13" key="1">
    <citation type="journal article" date="2012" name="Nature">
        <title>Algal genomes reveal evolutionary mosaicism and the fate of nucleomorphs.</title>
        <authorList>
            <consortium name="DOE Joint Genome Institute"/>
            <person name="Curtis B.A."/>
            <person name="Tanifuji G."/>
            <person name="Burki F."/>
            <person name="Gruber A."/>
            <person name="Irimia M."/>
            <person name="Maruyama S."/>
            <person name="Arias M.C."/>
            <person name="Ball S.G."/>
            <person name="Gile G.H."/>
            <person name="Hirakawa Y."/>
            <person name="Hopkins J.F."/>
            <person name="Kuo A."/>
            <person name="Rensing S.A."/>
            <person name="Schmutz J."/>
            <person name="Symeonidi A."/>
            <person name="Elias M."/>
            <person name="Eveleigh R.J."/>
            <person name="Herman E.K."/>
            <person name="Klute M.J."/>
            <person name="Nakayama T."/>
            <person name="Obornik M."/>
            <person name="Reyes-Prieto A."/>
            <person name="Armbrust E.V."/>
            <person name="Aves S.J."/>
            <person name="Beiko R.G."/>
            <person name="Coutinho P."/>
            <person name="Dacks J.B."/>
            <person name="Durnford D.G."/>
            <person name="Fast N.M."/>
            <person name="Green B.R."/>
            <person name="Grisdale C.J."/>
            <person name="Hempel F."/>
            <person name="Henrissat B."/>
            <person name="Hoppner M.P."/>
            <person name="Ishida K."/>
            <person name="Kim E."/>
            <person name="Koreny L."/>
            <person name="Kroth P.G."/>
            <person name="Liu Y."/>
            <person name="Malik S.B."/>
            <person name="Maier U.G."/>
            <person name="McRose D."/>
            <person name="Mock T."/>
            <person name="Neilson J.A."/>
            <person name="Onodera N.T."/>
            <person name="Poole A.M."/>
            <person name="Pritham E.J."/>
            <person name="Richards T.A."/>
            <person name="Rocap G."/>
            <person name="Roy S.W."/>
            <person name="Sarai C."/>
            <person name="Schaack S."/>
            <person name="Shirato S."/>
            <person name="Slamovits C.H."/>
            <person name="Spencer D.F."/>
            <person name="Suzuki S."/>
            <person name="Worden A.Z."/>
            <person name="Zauner S."/>
            <person name="Barry K."/>
            <person name="Bell C."/>
            <person name="Bharti A.K."/>
            <person name="Crow J.A."/>
            <person name="Grimwood J."/>
            <person name="Kramer R."/>
            <person name="Lindquist E."/>
            <person name="Lucas S."/>
            <person name="Salamov A."/>
            <person name="McFadden G.I."/>
            <person name="Lane C.E."/>
            <person name="Keeling P.J."/>
            <person name="Gray M.W."/>
            <person name="Grigoriev I.V."/>
            <person name="Archibald J.M."/>
        </authorList>
    </citation>
    <scope>NUCLEOTIDE SEQUENCE</scope>
    <source>
        <strain evidence="11 13">CCMP2712</strain>
    </source>
</reference>
<dbReference type="STRING" id="905079.L1JMF7"/>
<dbReference type="AlphaFoldDB" id="L1JMF7"/>
<dbReference type="SMART" id="SM00220">
    <property type="entry name" value="S_TKc"/>
    <property type="match status" value="1"/>
</dbReference>
<keyword evidence="5 7" id="KW-0067">ATP-binding</keyword>
<dbReference type="GeneID" id="17306012"/>
<dbReference type="eggNOG" id="KOG0033">
    <property type="taxonomic scope" value="Eukaryota"/>
</dbReference>
<reference evidence="13" key="2">
    <citation type="submission" date="2012-11" db="EMBL/GenBank/DDBJ databases">
        <authorList>
            <person name="Kuo A."/>
            <person name="Curtis B.A."/>
            <person name="Tanifuji G."/>
            <person name="Burki F."/>
            <person name="Gruber A."/>
            <person name="Irimia M."/>
            <person name="Maruyama S."/>
            <person name="Arias M.C."/>
            <person name="Ball S.G."/>
            <person name="Gile G.H."/>
            <person name="Hirakawa Y."/>
            <person name="Hopkins J.F."/>
            <person name="Rensing S.A."/>
            <person name="Schmutz J."/>
            <person name="Symeonidi A."/>
            <person name="Elias M."/>
            <person name="Eveleigh R.J."/>
            <person name="Herman E.K."/>
            <person name="Klute M.J."/>
            <person name="Nakayama T."/>
            <person name="Obornik M."/>
            <person name="Reyes-Prieto A."/>
            <person name="Armbrust E.V."/>
            <person name="Aves S.J."/>
            <person name="Beiko R.G."/>
            <person name="Coutinho P."/>
            <person name="Dacks J.B."/>
            <person name="Durnford D.G."/>
            <person name="Fast N.M."/>
            <person name="Green B.R."/>
            <person name="Grisdale C."/>
            <person name="Hempe F."/>
            <person name="Henrissat B."/>
            <person name="Hoppner M.P."/>
            <person name="Ishida K.-I."/>
            <person name="Kim E."/>
            <person name="Koreny L."/>
            <person name="Kroth P.G."/>
            <person name="Liu Y."/>
            <person name="Malik S.-B."/>
            <person name="Maier U.G."/>
            <person name="McRose D."/>
            <person name="Mock T."/>
            <person name="Neilson J.A."/>
            <person name="Onodera N.T."/>
            <person name="Poole A.M."/>
            <person name="Pritham E.J."/>
            <person name="Richards T.A."/>
            <person name="Rocap G."/>
            <person name="Roy S.W."/>
            <person name="Sarai C."/>
            <person name="Schaack S."/>
            <person name="Shirato S."/>
            <person name="Slamovits C.H."/>
            <person name="Spencer D.F."/>
            <person name="Suzuki S."/>
            <person name="Worden A.Z."/>
            <person name="Zauner S."/>
            <person name="Barry K."/>
            <person name="Bell C."/>
            <person name="Bharti A.K."/>
            <person name="Crow J.A."/>
            <person name="Grimwood J."/>
            <person name="Kramer R."/>
            <person name="Lindquist E."/>
            <person name="Lucas S."/>
            <person name="Salamov A."/>
            <person name="McFadden G.I."/>
            <person name="Lane C.E."/>
            <person name="Keeling P.J."/>
            <person name="Gray M.W."/>
            <person name="Grigoriev I.V."/>
            <person name="Archibald J.M."/>
        </authorList>
    </citation>
    <scope>NUCLEOTIDE SEQUENCE</scope>
    <source>
        <strain evidence="13">CCMP2712</strain>
    </source>
</reference>
<dbReference type="OrthoDB" id="68483at2759"/>
<feature type="cross-link" description="Glycyl lysine isopeptide (Lys-Gly) (interchain with G-Cter in SUMO2)" evidence="8">
    <location>
        <position position="423"/>
    </location>
</feature>
<dbReference type="Proteomes" id="UP000011087">
    <property type="component" value="Unassembled WGS sequence"/>
</dbReference>
<dbReference type="InterPro" id="IPR008271">
    <property type="entry name" value="Ser/Thr_kinase_AS"/>
</dbReference>
<dbReference type="GO" id="GO:0005524">
    <property type="term" value="F:ATP binding"/>
    <property type="evidence" value="ECO:0007669"/>
    <property type="project" value="UniProtKB-KW"/>
</dbReference>
<feature type="binding site" evidence="7">
    <location>
        <position position="328"/>
    </location>
    <ligand>
        <name>ATP</name>
        <dbReference type="ChEBI" id="CHEBI:30616"/>
    </ligand>
</feature>
<proteinExistence type="predicted"/>
<dbReference type="Gene3D" id="1.10.510.10">
    <property type="entry name" value="Transferase(Phosphotransferase) domain 1"/>
    <property type="match status" value="1"/>
</dbReference>
<accession>L1JMF7</accession>
<evidence type="ECO:0000256" key="2">
    <source>
        <dbReference type="ARBA" id="ARBA00022679"/>
    </source>
</evidence>
<keyword evidence="13" id="KW-1185">Reference proteome</keyword>
<evidence type="ECO:0000313" key="11">
    <source>
        <dbReference type="EMBL" id="EKX49370.1"/>
    </source>
</evidence>
<dbReference type="PANTHER" id="PTHR24350">
    <property type="entry name" value="SERINE/THREONINE-PROTEIN KINASE IAL-RELATED"/>
    <property type="match status" value="1"/>
</dbReference>
<evidence type="ECO:0000313" key="12">
    <source>
        <dbReference type="EnsemblProtists" id="EKX49370"/>
    </source>
</evidence>
<evidence type="ECO:0000313" key="13">
    <source>
        <dbReference type="Proteomes" id="UP000011087"/>
    </source>
</evidence>
<dbReference type="InterPro" id="IPR011009">
    <property type="entry name" value="Kinase-like_dom_sf"/>
</dbReference>
<keyword evidence="1" id="KW-0723">Serine/threonine-protein kinase</keyword>
<reference evidence="12" key="3">
    <citation type="submission" date="2016-03" db="UniProtKB">
        <authorList>
            <consortium name="EnsemblProtists"/>
        </authorList>
    </citation>
    <scope>IDENTIFICATION</scope>
</reference>
<feature type="region of interest" description="Disordered" evidence="9">
    <location>
        <begin position="638"/>
        <end position="660"/>
    </location>
</feature>
<feature type="binding site" evidence="7">
    <location>
        <position position="439"/>
    </location>
    <ligand>
        <name>ATP</name>
        <dbReference type="ChEBI" id="CHEBI:30616"/>
    </ligand>
</feature>
<dbReference type="SUPFAM" id="SSF56112">
    <property type="entry name" value="Protein kinase-like (PK-like)"/>
    <property type="match status" value="1"/>
</dbReference>
<protein>
    <recommendedName>
        <fullName evidence="10">Protein kinase domain-containing protein</fullName>
    </recommendedName>
</protein>
<evidence type="ECO:0000256" key="8">
    <source>
        <dbReference type="PIRSR" id="PIRSR630616-3"/>
    </source>
</evidence>
<keyword evidence="2" id="KW-0808">Transferase</keyword>
<sequence length="660" mass="73452">MAAKVMSNEIELERLFAASASNSNDNLYELVQDKSSRLAMRCNLFEIADGCKQEPLSVCPVSESVEASKNELSEPLNIPHHHTRTSLCRSNSMTELDRHGRGDALEDSQLLEIDGEFVLRPLPERPGSLQSNPYIGTFHHGHQANRLPRSSISSEGSSDSFLNCSSCSCILSRSESCCSDRKCANLNRAARAASSAIAKSACCSIPQRNFFLPSSSAEVENEKWSPPRRCSPEEKRLDVKIVDTKDHKTLMKQALKLQEDIPASAELCGLQALLPKQAGVRVLQLIGEGSFGKCVKVVNKRNCQSWNVTEKRRHLFSFPQEGEQLAIKCVYRDPGTASGSDSIDREIRVHGKCDHPNIVKLYGYYELGATVALILGFVEGSELHDVLQISRRLEEEVCASIFLQILRAVDHMHSMSIIHRDIKPRNVLLATSGRAYVIDLGLAVDLSDQSDTAVAHEQTAAGTIGYLPPEVLQEEEEAINFAMDIWALGITLYEMMFGFSPFLPHEVALPAAVEFPDPSWGMVASSDMRELIMQLLEKNPRKRIRSADALLHRWFTAERVTAVDKLVGPAQSQGAAAEGVGREDAMSQLDEEMQFDLELNEDLSMELDMRNREDLELGNQYFYQYYLATGRKTWLREDGKTTSSDAPSSSPSELKHSWTL</sequence>
<feature type="domain" description="Protein kinase" evidence="10">
    <location>
        <begin position="280"/>
        <end position="555"/>
    </location>
</feature>
<dbReference type="EMBL" id="JH992982">
    <property type="protein sequence ID" value="EKX49370.1"/>
    <property type="molecule type" value="Genomic_DNA"/>
</dbReference>
<evidence type="ECO:0000256" key="1">
    <source>
        <dbReference type="ARBA" id="ARBA00022527"/>
    </source>
</evidence>
<dbReference type="OMA" id="FWHEEAE"/>
<dbReference type="EnsemblProtists" id="EKX49370">
    <property type="protein sequence ID" value="EKX49370"/>
    <property type="gene ID" value="GUITHDRAFT_104899"/>
</dbReference>
<keyword evidence="4" id="KW-0418">Kinase</keyword>
<evidence type="ECO:0000256" key="6">
    <source>
        <dbReference type="PIRSR" id="PIRSR630616-1"/>
    </source>
</evidence>
<organism evidence="11">
    <name type="scientific">Guillardia theta (strain CCMP2712)</name>
    <name type="common">Cryptophyte</name>
    <dbReference type="NCBI Taxonomy" id="905079"/>
    <lineage>
        <taxon>Eukaryota</taxon>
        <taxon>Cryptophyceae</taxon>
        <taxon>Pyrenomonadales</taxon>
        <taxon>Geminigeraceae</taxon>
        <taxon>Guillardia</taxon>
    </lineage>
</organism>
<dbReference type="RefSeq" id="XP_005836350.1">
    <property type="nucleotide sequence ID" value="XM_005836293.1"/>
</dbReference>
<dbReference type="KEGG" id="gtt:GUITHDRAFT_104899"/>
<dbReference type="InterPro" id="IPR000719">
    <property type="entry name" value="Prot_kinase_dom"/>
</dbReference>
<dbReference type="Pfam" id="PF00069">
    <property type="entry name" value="Pkinase"/>
    <property type="match status" value="1"/>
</dbReference>
<dbReference type="PROSITE" id="PS00108">
    <property type="entry name" value="PROTEIN_KINASE_ST"/>
    <property type="match status" value="1"/>
</dbReference>
<evidence type="ECO:0000256" key="4">
    <source>
        <dbReference type="ARBA" id="ARBA00022777"/>
    </source>
</evidence>
<dbReference type="HOGENOM" id="CLU_415898_0_0_1"/>
<name>L1JMF7_GUITC</name>
<feature type="active site" description="Proton acceptor" evidence="6">
    <location>
        <position position="421"/>
    </location>
</feature>
<evidence type="ECO:0000256" key="3">
    <source>
        <dbReference type="ARBA" id="ARBA00022741"/>
    </source>
</evidence>
<dbReference type="PaxDb" id="55529-EKX49370"/>
<evidence type="ECO:0000256" key="5">
    <source>
        <dbReference type="ARBA" id="ARBA00022840"/>
    </source>
</evidence>
<dbReference type="GO" id="GO:0004674">
    <property type="term" value="F:protein serine/threonine kinase activity"/>
    <property type="evidence" value="ECO:0007669"/>
    <property type="project" value="UniProtKB-KW"/>
</dbReference>
<gene>
    <name evidence="11" type="ORF">GUITHDRAFT_104899</name>
</gene>
<evidence type="ECO:0000259" key="10">
    <source>
        <dbReference type="PROSITE" id="PS50011"/>
    </source>
</evidence>
<evidence type="ECO:0000256" key="9">
    <source>
        <dbReference type="SAM" id="MobiDB-lite"/>
    </source>
</evidence>
<feature type="compositionally biased region" description="Low complexity" evidence="9">
    <location>
        <begin position="643"/>
        <end position="652"/>
    </location>
</feature>
<dbReference type="InterPro" id="IPR030616">
    <property type="entry name" value="Aur-like"/>
</dbReference>
<evidence type="ECO:0000256" key="7">
    <source>
        <dbReference type="PIRSR" id="PIRSR630616-2"/>
    </source>
</evidence>